<evidence type="ECO:0000256" key="9">
    <source>
        <dbReference type="PROSITE-ProRule" id="PRU01091"/>
    </source>
</evidence>
<gene>
    <name evidence="12" type="ORF">H8705_07755</name>
</gene>
<keyword evidence="6" id="KW-0804">Transcription</keyword>
<dbReference type="InterPro" id="IPR016032">
    <property type="entry name" value="Sig_transdc_resp-reg_C-effctor"/>
</dbReference>
<evidence type="ECO:0000313" key="13">
    <source>
        <dbReference type="Proteomes" id="UP000623678"/>
    </source>
</evidence>
<feature type="DNA-binding region" description="OmpR/PhoB-type" evidence="9">
    <location>
        <begin position="127"/>
        <end position="223"/>
    </location>
</feature>
<dbReference type="GO" id="GO:0000976">
    <property type="term" value="F:transcription cis-regulatory region binding"/>
    <property type="evidence" value="ECO:0007669"/>
    <property type="project" value="TreeGrafter"/>
</dbReference>
<evidence type="ECO:0000256" key="8">
    <source>
        <dbReference type="PROSITE-ProRule" id="PRU00169"/>
    </source>
</evidence>
<evidence type="ECO:0000256" key="6">
    <source>
        <dbReference type="ARBA" id="ARBA00023163"/>
    </source>
</evidence>
<dbReference type="GO" id="GO:0005829">
    <property type="term" value="C:cytosol"/>
    <property type="evidence" value="ECO:0007669"/>
    <property type="project" value="TreeGrafter"/>
</dbReference>
<comment type="caution">
    <text evidence="12">The sequence shown here is derived from an EMBL/GenBank/DDBJ whole genome shotgun (WGS) entry which is preliminary data.</text>
</comment>
<keyword evidence="4" id="KW-0805">Transcription regulation</keyword>
<dbReference type="RefSeq" id="WP_262395404.1">
    <property type="nucleotide sequence ID" value="NZ_JACRTD010000005.1"/>
</dbReference>
<dbReference type="PROSITE" id="PS51755">
    <property type="entry name" value="OMPR_PHOB"/>
    <property type="match status" value="1"/>
</dbReference>
<dbReference type="EMBL" id="JACRTD010000005">
    <property type="protein sequence ID" value="MBC8585474.1"/>
    <property type="molecule type" value="Genomic_DNA"/>
</dbReference>
<reference evidence="12" key="1">
    <citation type="submission" date="2020-08" db="EMBL/GenBank/DDBJ databases">
        <title>Genome public.</title>
        <authorList>
            <person name="Liu C."/>
            <person name="Sun Q."/>
        </authorList>
    </citation>
    <scope>NUCLEOTIDE SEQUENCE</scope>
    <source>
        <strain evidence="12">NSJ-64</strain>
    </source>
</reference>
<dbReference type="InterPro" id="IPR036388">
    <property type="entry name" value="WH-like_DNA-bd_sf"/>
</dbReference>
<evidence type="ECO:0000256" key="1">
    <source>
        <dbReference type="ARBA" id="ARBA00018672"/>
    </source>
</evidence>
<comment type="function">
    <text evidence="7">May play the central regulatory role in sporulation. It may be an element of the effector pathway responsible for the activation of sporulation genes in response to nutritional stress. Spo0A may act in concert with spo0H (a sigma factor) to control the expression of some genes that are critical to the sporulation process.</text>
</comment>
<evidence type="ECO:0000313" key="12">
    <source>
        <dbReference type="EMBL" id="MBC8585474.1"/>
    </source>
</evidence>
<dbReference type="PANTHER" id="PTHR48111:SF1">
    <property type="entry name" value="TWO-COMPONENT RESPONSE REGULATOR ORR33"/>
    <property type="match status" value="1"/>
</dbReference>
<dbReference type="Proteomes" id="UP000623678">
    <property type="component" value="Unassembled WGS sequence"/>
</dbReference>
<dbReference type="InterPro" id="IPR001867">
    <property type="entry name" value="OmpR/PhoB-type_DNA-bd"/>
</dbReference>
<dbReference type="PANTHER" id="PTHR48111">
    <property type="entry name" value="REGULATOR OF RPOS"/>
    <property type="match status" value="1"/>
</dbReference>
<dbReference type="InterPro" id="IPR011006">
    <property type="entry name" value="CheY-like_superfamily"/>
</dbReference>
<dbReference type="AlphaFoldDB" id="A0A926ESC9"/>
<evidence type="ECO:0000256" key="2">
    <source>
        <dbReference type="ARBA" id="ARBA00022553"/>
    </source>
</evidence>
<dbReference type="GO" id="GO:0006355">
    <property type="term" value="P:regulation of DNA-templated transcription"/>
    <property type="evidence" value="ECO:0007669"/>
    <property type="project" value="InterPro"/>
</dbReference>
<evidence type="ECO:0000256" key="7">
    <source>
        <dbReference type="ARBA" id="ARBA00024867"/>
    </source>
</evidence>
<keyword evidence="3" id="KW-0902">Two-component regulatory system</keyword>
<evidence type="ECO:0000256" key="4">
    <source>
        <dbReference type="ARBA" id="ARBA00023015"/>
    </source>
</evidence>
<dbReference type="InterPro" id="IPR039420">
    <property type="entry name" value="WalR-like"/>
</dbReference>
<keyword evidence="2 8" id="KW-0597">Phosphoprotein</keyword>
<evidence type="ECO:0000259" key="10">
    <source>
        <dbReference type="PROSITE" id="PS50110"/>
    </source>
</evidence>
<dbReference type="GO" id="GO:0032993">
    <property type="term" value="C:protein-DNA complex"/>
    <property type="evidence" value="ECO:0007669"/>
    <property type="project" value="TreeGrafter"/>
</dbReference>
<dbReference type="CDD" id="cd00383">
    <property type="entry name" value="trans_reg_C"/>
    <property type="match status" value="1"/>
</dbReference>
<dbReference type="Pfam" id="PF00486">
    <property type="entry name" value="Trans_reg_C"/>
    <property type="match status" value="1"/>
</dbReference>
<dbReference type="Pfam" id="PF00072">
    <property type="entry name" value="Response_reg"/>
    <property type="match status" value="1"/>
</dbReference>
<dbReference type="PROSITE" id="PS50110">
    <property type="entry name" value="RESPONSE_REGULATORY"/>
    <property type="match status" value="1"/>
</dbReference>
<accession>A0A926ESC9</accession>
<dbReference type="SMART" id="SM00448">
    <property type="entry name" value="REC"/>
    <property type="match status" value="1"/>
</dbReference>
<dbReference type="Gene3D" id="6.10.250.690">
    <property type="match status" value="1"/>
</dbReference>
<dbReference type="Gene3D" id="3.40.50.2300">
    <property type="match status" value="1"/>
</dbReference>
<feature type="domain" description="Response regulatory" evidence="10">
    <location>
        <begin position="1"/>
        <end position="117"/>
    </location>
</feature>
<dbReference type="FunFam" id="1.10.10.10:FF:000018">
    <property type="entry name" value="DNA-binding response regulator ResD"/>
    <property type="match status" value="1"/>
</dbReference>
<dbReference type="SUPFAM" id="SSF52172">
    <property type="entry name" value="CheY-like"/>
    <property type="match status" value="1"/>
</dbReference>
<dbReference type="InterPro" id="IPR001789">
    <property type="entry name" value="Sig_transdc_resp-reg_receiver"/>
</dbReference>
<dbReference type="Gene3D" id="1.10.10.10">
    <property type="entry name" value="Winged helix-like DNA-binding domain superfamily/Winged helix DNA-binding domain"/>
    <property type="match status" value="1"/>
</dbReference>
<dbReference type="SMART" id="SM00862">
    <property type="entry name" value="Trans_reg_C"/>
    <property type="match status" value="1"/>
</dbReference>
<dbReference type="GO" id="GO:0000156">
    <property type="term" value="F:phosphorelay response regulator activity"/>
    <property type="evidence" value="ECO:0007669"/>
    <property type="project" value="TreeGrafter"/>
</dbReference>
<sequence>MIYLVEDDESIRELILYALHSSGFEGRGFSSAEELWPAIKAGTPNLVLLDIMLPGEDGLKILSKIRQNPQMRQTPVIMLTAKAAEYDKVKGLDLGADDYITKPFGVMELISRIRAVLRRSNVQAPSEEALVYQTIRLDPQRRTVTASDVPVTLTFKEFELLSYLLKNEGIVLTREKIMEKVWGFDYEGESRTVDMHIKSLRHKLGSSGELIQTVRGVGYKIGGQER</sequence>
<evidence type="ECO:0000256" key="5">
    <source>
        <dbReference type="ARBA" id="ARBA00023125"/>
    </source>
</evidence>
<keyword evidence="5 9" id="KW-0238">DNA-binding</keyword>
<keyword evidence="13" id="KW-1185">Reference proteome</keyword>
<feature type="modified residue" description="4-aspartylphosphate" evidence="8">
    <location>
        <position position="50"/>
    </location>
</feature>
<organism evidence="12 13">
    <name type="scientific">Youxingia wuxianensis</name>
    <dbReference type="NCBI Taxonomy" id="2763678"/>
    <lineage>
        <taxon>Bacteria</taxon>
        <taxon>Bacillati</taxon>
        <taxon>Bacillota</taxon>
        <taxon>Clostridia</taxon>
        <taxon>Eubacteriales</taxon>
        <taxon>Oscillospiraceae</taxon>
        <taxon>Youxingia</taxon>
    </lineage>
</organism>
<evidence type="ECO:0000256" key="3">
    <source>
        <dbReference type="ARBA" id="ARBA00023012"/>
    </source>
</evidence>
<protein>
    <recommendedName>
        <fullName evidence="1">Stage 0 sporulation protein A homolog</fullName>
    </recommendedName>
</protein>
<proteinExistence type="predicted"/>
<name>A0A926ESC9_9FIRM</name>
<evidence type="ECO:0000259" key="11">
    <source>
        <dbReference type="PROSITE" id="PS51755"/>
    </source>
</evidence>
<dbReference type="SUPFAM" id="SSF46894">
    <property type="entry name" value="C-terminal effector domain of the bipartite response regulators"/>
    <property type="match status" value="1"/>
</dbReference>
<feature type="domain" description="OmpR/PhoB-type" evidence="11">
    <location>
        <begin position="127"/>
        <end position="223"/>
    </location>
</feature>